<comment type="caution">
    <text evidence="1">The sequence shown here is derived from an EMBL/GenBank/DDBJ whole genome shotgun (WGS) entry which is preliminary data.</text>
</comment>
<proteinExistence type="predicted"/>
<dbReference type="InterPro" id="IPR018755">
    <property type="entry name" value="Phage_Mu_Gp48"/>
</dbReference>
<sequence>MSIKELLPDYYDSVREFEVLFAVEDALVDQVDQQIQRVKANQWIQTADEQTIGFHEQLLGILANPEVEDLTFRRQRILHRLQSMPPFTVPYLRDHLNRLFGRGNYLLVVDHENYRMVLESSAENANWFQEANTIIDKIKPANLVYIQSPTFFQKIGIAESAAIAPLTYFRIGRSRVGREPLLQRSPEIEVAIR</sequence>
<dbReference type="Pfam" id="PF10076">
    <property type="entry name" value="Phage_Mu_Gp48"/>
    <property type="match status" value="1"/>
</dbReference>
<reference evidence="1 2" key="1">
    <citation type="submission" date="2018-08" db="EMBL/GenBank/DDBJ databases">
        <title>A genome reference for cultivated species of the human gut microbiota.</title>
        <authorList>
            <person name="Zou Y."/>
            <person name="Xue W."/>
            <person name="Luo G."/>
        </authorList>
    </citation>
    <scope>NUCLEOTIDE SEQUENCE [LARGE SCALE GENOMIC DNA]</scope>
    <source>
        <strain evidence="1 2">AF48-16</strain>
    </source>
</reference>
<organism evidence="1 2">
    <name type="scientific">Enterococcus casseliflavus</name>
    <name type="common">Enterococcus flavescens</name>
    <dbReference type="NCBI Taxonomy" id="37734"/>
    <lineage>
        <taxon>Bacteria</taxon>
        <taxon>Bacillati</taxon>
        <taxon>Bacillota</taxon>
        <taxon>Bacilli</taxon>
        <taxon>Lactobacillales</taxon>
        <taxon>Enterococcaceae</taxon>
        <taxon>Enterococcus</taxon>
    </lineage>
</organism>
<protein>
    <submittedName>
        <fullName evidence="1">DUF2313 domain-containing protein</fullName>
    </submittedName>
</protein>
<dbReference type="AlphaFoldDB" id="A0A415EP00"/>
<dbReference type="EMBL" id="QRMZ01000025">
    <property type="protein sequence ID" value="RHK04819.1"/>
    <property type="molecule type" value="Genomic_DNA"/>
</dbReference>
<evidence type="ECO:0000313" key="1">
    <source>
        <dbReference type="EMBL" id="RHK04819.1"/>
    </source>
</evidence>
<accession>A0A415EP00</accession>
<dbReference type="Proteomes" id="UP000286288">
    <property type="component" value="Unassembled WGS sequence"/>
</dbReference>
<name>A0A415EP00_ENTCA</name>
<evidence type="ECO:0000313" key="2">
    <source>
        <dbReference type="Proteomes" id="UP000286288"/>
    </source>
</evidence>
<dbReference type="RefSeq" id="WP_151196201.1">
    <property type="nucleotide sequence ID" value="NZ_WMHD01000029.1"/>
</dbReference>
<gene>
    <name evidence="1" type="ORF">DW084_15515</name>
</gene>